<dbReference type="Gene3D" id="2.130.10.10">
    <property type="entry name" value="YVTN repeat-like/Quinoprotein amine dehydrogenase"/>
    <property type="match status" value="1"/>
</dbReference>
<protein>
    <submittedName>
        <fullName evidence="2">Uncharacterized protein</fullName>
    </submittedName>
</protein>
<dbReference type="PROSITE" id="PS50294">
    <property type="entry name" value="WD_REPEATS_REGION"/>
    <property type="match status" value="1"/>
</dbReference>
<dbReference type="InterPro" id="IPR015943">
    <property type="entry name" value="WD40/YVTN_repeat-like_dom_sf"/>
</dbReference>
<dbReference type="STRING" id="109280.ENSHCOP00000024871"/>
<evidence type="ECO:0000256" key="1">
    <source>
        <dbReference type="PROSITE-ProRule" id="PRU00221"/>
    </source>
</evidence>
<proteinExistence type="predicted"/>
<dbReference type="InterPro" id="IPR001680">
    <property type="entry name" value="WD40_rpt"/>
</dbReference>
<dbReference type="AlphaFoldDB" id="A0A3Q3E0K2"/>
<keyword evidence="1" id="KW-0853">WD repeat</keyword>
<dbReference type="OMA" id="FIYIPER"/>
<dbReference type="SUPFAM" id="SSF50978">
    <property type="entry name" value="WD40 repeat-like"/>
    <property type="match status" value="1"/>
</dbReference>
<organism evidence="2 3">
    <name type="scientific">Hippocampus comes</name>
    <name type="common">Tiger tail seahorse</name>
    <dbReference type="NCBI Taxonomy" id="109280"/>
    <lineage>
        <taxon>Eukaryota</taxon>
        <taxon>Metazoa</taxon>
        <taxon>Chordata</taxon>
        <taxon>Craniata</taxon>
        <taxon>Vertebrata</taxon>
        <taxon>Euteleostomi</taxon>
        <taxon>Actinopterygii</taxon>
        <taxon>Neopterygii</taxon>
        <taxon>Teleostei</taxon>
        <taxon>Neoteleostei</taxon>
        <taxon>Acanthomorphata</taxon>
        <taxon>Syngnathiaria</taxon>
        <taxon>Syngnathiformes</taxon>
        <taxon>Syngnathoidei</taxon>
        <taxon>Syngnathidae</taxon>
        <taxon>Hippocampus</taxon>
    </lineage>
</organism>
<reference evidence="2" key="1">
    <citation type="submission" date="2025-08" db="UniProtKB">
        <authorList>
            <consortium name="Ensembl"/>
        </authorList>
    </citation>
    <scope>IDENTIFICATION</scope>
</reference>
<feature type="repeat" description="WD" evidence="1">
    <location>
        <begin position="176"/>
        <end position="211"/>
    </location>
</feature>
<evidence type="ECO:0000313" key="3">
    <source>
        <dbReference type="Proteomes" id="UP000264820"/>
    </source>
</evidence>
<dbReference type="GeneTree" id="ENSGT00940000155784"/>
<name>A0A3Q3E0K2_HIPCM</name>
<dbReference type="PROSITE" id="PS50082">
    <property type="entry name" value="WD_REPEATS_2"/>
    <property type="match status" value="1"/>
</dbReference>
<reference evidence="2" key="2">
    <citation type="submission" date="2025-09" db="UniProtKB">
        <authorList>
            <consortium name="Ensembl"/>
        </authorList>
    </citation>
    <scope>IDENTIFICATION</scope>
</reference>
<dbReference type="InterPro" id="IPR036322">
    <property type="entry name" value="WD40_repeat_dom_sf"/>
</dbReference>
<accession>A0A3Q3E0K2</accession>
<sequence length="211" mass="23292">MFMLFPSSSDMYSCSNDGTILQWDSSNLKMKRHFNISCKHLSSIQIHGDTLWCCCGDTIVELKKSGMPQRRLALPGHLRGPTSRFTDFIVIPERGELWTGLADSGELYVWHADGHKAAFKKISLTGCSGVSCMIRVKDQIWVGCCAESGVGGHCDGQLRGQLMVVHPETLTVAKELQAHSDSIKTLCSAEDRYVLSGSAQRDGKIAIWKVE</sequence>
<dbReference type="Ensembl" id="ENSHCOT00000018493.1">
    <property type="protein sequence ID" value="ENSHCOP00000024871.1"/>
    <property type="gene ID" value="ENSHCOG00000014558.1"/>
</dbReference>
<keyword evidence="3" id="KW-1185">Reference proteome</keyword>
<dbReference type="Proteomes" id="UP000264820">
    <property type="component" value="Unplaced"/>
</dbReference>
<evidence type="ECO:0000313" key="2">
    <source>
        <dbReference type="Ensembl" id="ENSHCOP00000024871.1"/>
    </source>
</evidence>